<comment type="caution">
    <text evidence="3">The sequence shown here is derived from an EMBL/GenBank/DDBJ whole genome shotgun (WGS) entry which is preliminary data.</text>
</comment>
<dbReference type="PANTHER" id="PTHR12526">
    <property type="entry name" value="GLYCOSYLTRANSFERASE"/>
    <property type="match status" value="1"/>
</dbReference>
<keyword evidence="3" id="KW-0808">Transferase</keyword>
<dbReference type="GO" id="GO:0016757">
    <property type="term" value="F:glycosyltransferase activity"/>
    <property type="evidence" value="ECO:0007669"/>
    <property type="project" value="UniProtKB-KW"/>
</dbReference>
<dbReference type="PANTHER" id="PTHR12526:SF630">
    <property type="entry name" value="GLYCOSYLTRANSFERASE"/>
    <property type="match status" value="1"/>
</dbReference>
<dbReference type="InterPro" id="IPR001296">
    <property type="entry name" value="Glyco_trans_1"/>
</dbReference>
<gene>
    <name evidence="3" type="ORF">ACFSC2_02550</name>
</gene>
<feature type="domain" description="Glycosyltransferase subfamily 4-like N-terminal" evidence="2">
    <location>
        <begin position="13"/>
        <end position="171"/>
    </location>
</feature>
<organism evidence="3 4">
    <name type="scientific">Flavobacterium artemisiae</name>
    <dbReference type="NCBI Taxonomy" id="2126556"/>
    <lineage>
        <taxon>Bacteria</taxon>
        <taxon>Pseudomonadati</taxon>
        <taxon>Bacteroidota</taxon>
        <taxon>Flavobacteriia</taxon>
        <taxon>Flavobacteriales</taxon>
        <taxon>Flavobacteriaceae</taxon>
        <taxon>Flavobacterium</taxon>
    </lineage>
</organism>
<dbReference type="Proteomes" id="UP001597138">
    <property type="component" value="Unassembled WGS sequence"/>
</dbReference>
<dbReference type="Pfam" id="PF00534">
    <property type="entry name" value="Glycos_transf_1"/>
    <property type="match status" value="1"/>
</dbReference>
<dbReference type="SUPFAM" id="SSF53756">
    <property type="entry name" value="UDP-Glycosyltransferase/glycogen phosphorylase"/>
    <property type="match status" value="1"/>
</dbReference>
<keyword evidence="3" id="KW-0328">Glycosyltransferase</keyword>
<evidence type="ECO:0000313" key="3">
    <source>
        <dbReference type="EMBL" id="MFD1601612.1"/>
    </source>
</evidence>
<accession>A0ABW4H8V4</accession>
<dbReference type="Gene3D" id="3.40.50.2000">
    <property type="entry name" value="Glycogen Phosphorylase B"/>
    <property type="match status" value="2"/>
</dbReference>
<dbReference type="RefSeq" id="WP_379816044.1">
    <property type="nucleotide sequence ID" value="NZ_JBHUDZ010000002.1"/>
</dbReference>
<dbReference type="Pfam" id="PF13439">
    <property type="entry name" value="Glyco_transf_4"/>
    <property type="match status" value="1"/>
</dbReference>
<reference evidence="4" key="1">
    <citation type="journal article" date="2019" name="Int. J. Syst. Evol. Microbiol.">
        <title>The Global Catalogue of Microorganisms (GCM) 10K type strain sequencing project: providing services to taxonomists for standard genome sequencing and annotation.</title>
        <authorList>
            <consortium name="The Broad Institute Genomics Platform"/>
            <consortium name="The Broad Institute Genome Sequencing Center for Infectious Disease"/>
            <person name="Wu L."/>
            <person name="Ma J."/>
        </authorList>
    </citation>
    <scope>NUCLEOTIDE SEQUENCE [LARGE SCALE GENOMIC DNA]</scope>
    <source>
        <strain evidence="4">CCUG 70865</strain>
    </source>
</reference>
<name>A0ABW4H8V4_9FLAO</name>
<evidence type="ECO:0000313" key="4">
    <source>
        <dbReference type="Proteomes" id="UP001597138"/>
    </source>
</evidence>
<dbReference type="InterPro" id="IPR028098">
    <property type="entry name" value="Glyco_trans_4-like_N"/>
</dbReference>
<keyword evidence="4" id="KW-1185">Reference proteome</keyword>
<evidence type="ECO:0000259" key="1">
    <source>
        <dbReference type="Pfam" id="PF00534"/>
    </source>
</evidence>
<sequence length="364" mass="41613">MKVLHIINNLGTGGAEKLLIDTIPLFNKKKRHVDLLTLDGNEYPYLKKLKASSFLSVHSLNSRNIYNPLNIFKLIPYLRKYDLIHVHLFPAQYWVVLAKIFSFSKTKLVFTEHSTSNKRIVNSFFRVIDKFIYKFYAKVICISDEIKDVLVKHLTIDESKLIVIENGIDIELFTKTVSINKSEINKNILDSDKLLIQVAGFRYQKDQVTAIKCLQHLPQDIKLLLVGDGEFRNDLEKLVNSLGLNERVFFLGIRLDVPVLLKSSDIVVISSHWEGMPLSVIEGMASNKPVVASNVPGVFQLVADAGLLFQKGNDRELASKIEELLCDDVYYNEIAEKGFKHAQQFDVGKMIEKQMILYKELLEK</sequence>
<proteinExistence type="predicted"/>
<dbReference type="EMBL" id="JBHUDZ010000002">
    <property type="protein sequence ID" value="MFD1601612.1"/>
    <property type="molecule type" value="Genomic_DNA"/>
</dbReference>
<feature type="domain" description="Glycosyl transferase family 1" evidence="1">
    <location>
        <begin position="186"/>
        <end position="340"/>
    </location>
</feature>
<evidence type="ECO:0000259" key="2">
    <source>
        <dbReference type="Pfam" id="PF13439"/>
    </source>
</evidence>
<protein>
    <submittedName>
        <fullName evidence="3">Glycosyltransferase</fullName>
        <ecNumber evidence="3">2.4.-.-</ecNumber>
    </submittedName>
</protein>
<dbReference type="EC" id="2.4.-.-" evidence="3"/>